<dbReference type="PANTHER" id="PTHR47506">
    <property type="entry name" value="TRANSCRIPTIONAL REGULATORY PROTEIN"/>
    <property type="match status" value="1"/>
</dbReference>
<organism evidence="6">
    <name type="scientific">Dyadobacter sp. 676</name>
    <dbReference type="NCBI Taxonomy" id="3088362"/>
    <lineage>
        <taxon>Bacteria</taxon>
        <taxon>Pseudomonadati</taxon>
        <taxon>Bacteroidota</taxon>
        <taxon>Cytophagia</taxon>
        <taxon>Cytophagales</taxon>
        <taxon>Spirosomataceae</taxon>
        <taxon>Dyadobacter</taxon>
    </lineage>
</organism>
<dbReference type="InterPro" id="IPR036271">
    <property type="entry name" value="Tet_transcr_reg_TetR-rel_C_sf"/>
</dbReference>
<dbReference type="PROSITE" id="PS50977">
    <property type="entry name" value="HTH_TETR_2"/>
    <property type="match status" value="1"/>
</dbReference>
<dbReference type="AlphaFoldDB" id="A0AAU8FFP7"/>
<reference evidence="6" key="1">
    <citation type="submission" date="2024-06" db="EMBL/GenBank/DDBJ databases">
        <title>Sequencing and assembly of the genome of Dyadobacter sp. strain 676, a symbiont of Cyamopsis tetragonoloba.</title>
        <authorList>
            <person name="Guro P."/>
            <person name="Sazanova A."/>
            <person name="Kuznetsova I."/>
            <person name="Belimov A."/>
            <person name="Safronova V."/>
        </authorList>
    </citation>
    <scope>NUCLEOTIDE SEQUENCE</scope>
    <source>
        <strain evidence="6">676</strain>
    </source>
</reference>
<keyword evidence="1" id="KW-0805">Transcription regulation</keyword>
<proteinExistence type="predicted"/>
<dbReference type="SUPFAM" id="SSF48498">
    <property type="entry name" value="Tetracyclin repressor-like, C-terminal domain"/>
    <property type="match status" value="1"/>
</dbReference>
<dbReference type="InterPro" id="IPR011075">
    <property type="entry name" value="TetR_C"/>
</dbReference>
<feature type="DNA-binding region" description="H-T-H motif" evidence="4">
    <location>
        <begin position="29"/>
        <end position="48"/>
    </location>
</feature>
<dbReference type="EMBL" id="CP159289">
    <property type="protein sequence ID" value="XCH23399.1"/>
    <property type="molecule type" value="Genomic_DNA"/>
</dbReference>
<dbReference type="Pfam" id="PF16925">
    <property type="entry name" value="TetR_C_13"/>
    <property type="match status" value="1"/>
</dbReference>
<sequence length="193" mass="21301">MARNRNFDEQDILDRAIELFKIRGYRGTTPEDLVNTLGISRSSLYNTFGDKHSLLLKSLHRYHEKTVAALENVISNTREPLAGIKLIFKLSIEGTYPGGMPPGCFLINSIIEFGPDEPAAAEIVRKSIDATRGALLHFVLDGKKSGKFSDSLDAETMADYLQNCINGIVVSAKAGMTQAECERMVESTLILLH</sequence>
<dbReference type="SUPFAM" id="SSF46689">
    <property type="entry name" value="Homeodomain-like"/>
    <property type="match status" value="1"/>
</dbReference>
<dbReference type="PRINTS" id="PR00455">
    <property type="entry name" value="HTHTETR"/>
</dbReference>
<dbReference type="Gene3D" id="1.10.357.10">
    <property type="entry name" value="Tetracycline Repressor, domain 2"/>
    <property type="match status" value="1"/>
</dbReference>
<dbReference type="GO" id="GO:0003677">
    <property type="term" value="F:DNA binding"/>
    <property type="evidence" value="ECO:0007669"/>
    <property type="project" value="UniProtKB-UniRule"/>
</dbReference>
<accession>A0AAU8FFP7</accession>
<evidence type="ECO:0000256" key="4">
    <source>
        <dbReference type="PROSITE-ProRule" id="PRU00335"/>
    </source>
</evidence>
<evidence type="ECO:0000256" key="2">
    <source>
        <dbReference type="ARBA" id="ARBA00023125"/>
    </source>
</evidence>
<evidence type="ECO:0000313" key="6">
    <source>
        <dbReference type="EMBL" id="XCH23399.1"/>
    </source>
</evidence>
<dbReference type="Pfam" id="PF00440">
    <property type="entry name" value="TetR_N"/>
    <property type="match status" value="1"/>
</dbReference>
<dbReference type="InterPro" id="IPR001647">
    <property type="entry name" value="HTH_TetR"/>
</dbReference>
<keyword evidence="3" id="KW-0804">Transcription</keyword>
<dbReference type="Gene3D" id="1.10.10.60">
    <property type="entry name" value="Homeodomain-like"/>
    <property type="match status" value="1"/>
</dbReference>
<name>A0AAU8FFP7_9BACT</name>
<dbReference type="RefSeq" id="WP_353718725.1">
    <property type="nucleotide sequence ID" value="NZ_CP159289.1"/>
</dbReference>
<evidence type="ECO:0000259" key="5">
    <source>
        <dbReference type="PROSITE" id="PS50977"/>
    </source>
</evidence>
<dbReference type="InterPro" id="IPR009057">
    <property type="entry name" value="Homeodomain-like_sf"/>
</dbReference>
<dbReference type="PANTHER" id="PTHR47506:SF1">
    <property type="entry name" value="HTH-TYPE TRANSCRIPTIONAL REGULATOR YJDC"/>
    <property type="match status" value="1"/>
</dbReference>
<protein>
    <submittedName>
        <fullName evidence="6">TetR/AcrR family transcriptional regulator</fullName>
    </submittedName>
</protein>
<evidence type="ECO:0000256" key="3">
    <source>
        <dbReference type="ARBA" id="ARBA00023163"/>
    </source>
</evidence>
<evidence type="ECO:0000256" key="1">
    <source>
        <dbReference type="ARBA" id="ARBA00023015"/>
    </source>
</evidence>
<gene>
    <name evidence="6" type="ORF">ABV298_24215</name>
</gene>
<feature type="domain" description="HTH tetR-type" evidence="5">
    <location>
        <begin position="6"/>
        <end position="66"/>
    </location>
</feature>
<keyword evidence="2 4" id="KW-0238">DNA-binding</keyword>